<accession>A0AAD1Y1F8</accession>
<dbReference type="Pfam" id="PF00179">
    <property type="entry name" value="UQ_con"/>
    <property type="match status" value="1"/>
</dbReference>
<gene>
    <name evidence="7" type="ORF">ECRASSUSDP1_LOCUS24516</name>
</gene>
<keyword evidence="4" id="KW-0833">Ubl conjugation pathway</keyword>
<keyword evidence="5" id="KW-0067">ATP-binding</keyword>
<evidence type="ECO:0000256" key="5">
    <source>
        <dbReference type="ARBA" id="ARBA00022840"/>
    </source>
</evidence>
<keyword evidence="8" id="KW-1185">Reference proteome</keyword>
<dbReference type="PANTHER" id="PTHR24067">
    <property type="entry name" value="UBIQUITIN-CONJUGATING ENZYME E2"/>
    <property type="match status" value="1"/>
</dbReference>
<dbReference type="EC" id="2.3.2.23" evidence="1"/>
<dbReference type="GO" id="GO:0005524">
    <property type="term" value="F:ATP binding"/>
    <property type="evidence" value="ECO:0007669"/>
    <property type="project" value="UniProtKB-KW"/>
</dbReference>
<evidence type="ECO:0000313" key="8">
    <source>
        <dbReference type="Proteomes" id="UP001295684"/>
    </source>
</evidence>
<proteinExistence type="predicted"/>
<evidence type="ECO:0000313" key="7">
    <source>
        <dbReference type="EMBL" id="CAI2383025.1"/>
    </source>
</evidence>
<evidence type="ECO:0000259" key="6">
    <source>
        <dbReference type="PROSITE" id="PS50127"/>
    </source>
</evidence>
<evidence type="ECO:0000256" key="3">
    <source>
        <dbReference type="ARBA" id="ARBA00022741"/>
    </source>
</evidence>
<evidence type="ECO:0000256" key="1">
    <source>
        <dbReference type="ARBA" id="ARBA00012486"/>
    </source>
</evidence>
<evidence type="ECO:0000256" key="4">
    <source>
        <dbReference type="ARBA" id="ARBA00022786"/>
    </source>
</evidence>
<dbReference type="PROSITE" id="PS50127">
    <property type="entry name" value="UBC_2"/>
    <property type="match status" value="1"/>
</dbReference>
<sequence>MISETQEKNSLKRINKEYNDLQRNPPFGCSAAPVDEDNMYEWLGFIFGPDGTPYERGTFQVSITYPKDYPFKSPVVKFIAKIYHPNVDSNGLIGLDILRDQWNPSLTIDKILLSICSLLDDPNPILCFNHEIGHQYLEDRVSYDIKAREWTINYAS</sequence>
<evidence type="ECO:0000256" key="2">
    <source>
        <dbReference type="ARBA" id="ARBA00022679"/>
    </source>
</evidence>
<keyword evidence="3" id="KW-0547">Nucleotide-binding</keyword>
<dbReference type="InterPro" id="IPR000608">
    <property type="entry name" value="UBC"/>
</dbReference>
<dbReference type="Proteomes" id="UP001295684">
    <property type="component" value="Unassembled WGS sequence"/>
</dbReference>
<reference evidence="7" key="1">
    <citation type="submission" date="2023-07" db="EMBL/GenBank/DDBJ databases">
        <authorList>
            <consortium name="AG Swart"/>
            <person name="Singh M."/>
            <person name="Singh A."/>
            <person name="Seah K."/>
            <person name="Emmerich C."/>
        </authorList>
    </citation>
    <scope>NUCLEOTIDE SEQUENCE</scope>
    <source>
        <strain evidence="7">DP1</strain>
    </source>
</reference>
<keyword evidence="2" id="KW-0808">Transferase</keyword>
<dbReference type="Gene3D" id="3.10.110.10">
    <property type="entry name" value="Ubiquitin Conjugating Enzyme"/>
    <property type="match status" value="1"/>
</dbReference>
<dbReference type="InterPro" id="IPR016135">
    <property type="entry name" value="UBQ-conjugating_enzyme/RWD"/>
</dbReference>
<organism evidence="7 8">
    <name type="scientific">Euplotes crassus</name>
    <dbReference type="NCBI Taxonomy" id="5936"/>
    <lineage>
        <taxon>Eukaryota</taxon>
        <taxon>Sar</taxon>
        <taxon>Alveolata</taxon>
        <taxon>Ciliophora</taxon>
        <taxon>Intramacronucleata</taxon>
        <taxon>Spirotrichea</taxon>
        <taxon>Hypotrichia</taxon>
        <taxon>Euplotida</taxon>
        <taxon>Euplotidae</taxon>
        <taxon>Moneuplotes</taxon>
    </lineage>
</organism>
<comment type="caution">
    <text evidence="7">The sequence shown here is derived from an EMBL/GenBank/DDBJ whole genome shotgun (WGS) entry which is preliminary data.</text>
</comment>
<dbReference type="FunFam" id="3.10.110.10:FF:000060">
    <property type="entry name" value="Ubiquitin conjugating enzyme (UbcB)"/>
    <property type="match status" value="1"/>
</dbReference>
<dbReference type="InterPro" id="IPR050113">
    <property type="entry name" value="Ub_conjugating_enzyme"/>
</dbReference>
<dbReference type="SUPFAM" id="SSF54495">
    <property type="entry name" value="UBC-like"/>
    <property type="match status" value="1"/>
</dbReference>
<protein>
    <recommendedName>
        <fullName evidence="1">E2 ubiquitin-conjugating enzyme</fullName>
        <ecNumber evidence="1">2.3.2.23</ecNumber>
    </recommendedName>
</protein>
<dbReference type="AlphaFoldDB" id="A0AAD1Y1F8"/>
<dbReference type="SMART" id="SM00212">
    <property type="entry name" value="UBCc"/>
    <property type="match status" value="1"/>
</dbReference>
<dbReference type="GO" id="GO:0061631">
    <property type="term" value="F:ubiquitin conjugating enzyme activity"/>
    <property type="evidence" value="ECO:0007669"/>
    <property type="project" value="UniProtKB-EC"/>
</dbReference>
<name>A0AAD1Y1F8_EUPCR</name>
<dbReference type="EMBL" id="CAMPGE010025245">
    <property type="protein sequence ID" value="CAI2383025.1"/>
    <property type="molecule type" value="Genomic_DNA"/>
</dbReference>
<feature type="domain" description="UBC core" evidence="6">
    <location>
        <begin position="9"/>
        <end position="156"/>
    </location>
</feature>